<feature type="domain" description="T2SS protein K first SAM-like" evidence="10">
    <location>
        <begin position="109"/>
        <end position="198"/>
    </location>
</feature>
<dbReference type="Proteomes" id="UP001566331">
    <property type="component" value="Unassembled WGS sequence"/>
</dbReference>
<comment type="caution">
    <text evidence="11">The sequence shown here is derived from an EMBL/GenBank/DDBJ whole genome shotgun (WGS) entry which is preliminary data.</text>
</comment>
<evidence type="ECO:0000256" key="8">
    <source>
        <dbReference type="ARBA" id="ARBA00022989"/>
    </source>
</evidence>
<keyword evidence="7" id="KW-0653">Protein transport</keyword>
<evidence type="ECO:0000256" key="5">
    <source>
        <dbReference type="ARBA" id="ARBA00022519"/>
    </source>
</evidence>
<dbReference type="EMBL" id="JBFWIC010000006">
    <property type="protein sequence ID" value="MEZ0474290.1"/>
    <property type="molecule type" value="Genomic_DNA"/>
</dbReference>
<accession>A0ABV4HSD0</accession>
<dbReference type="Gene3D" id="1.10.40.60">
    <property type="entry name" value="EpsJ-like"/>
    <property type="match status" value="1"/>
</dbReference>
<evidence type="ECO:0000256" key="6">
    <source>
        <dbReference type="ARBA" id="ARBA00022692"/>
    </source>
</evidence>
<evidence type="ECO:0000259" key="10">
    <source>
        <dbReference type="Pfam" id="PF21687"/>
    </source>
</evidence>
<evidence type="ECO:0000256" key="9">
    <source>
        <dbReference type="ARBA" id="ARBA00023136"/>
    </source>
</evidence>
<dbReference type="InterPro" id="IPR049031">
    <property type="entry name" value="T2SSK_SAM-like_1st"/>
</dbReference>
<keyword evidence="3" id="KW-0813">Transport</keyword>
<proteinExistence type="inferred from homology"/>
<dbReference type="RefSeq" id="WP_370561918.1">
    <property type="nucleotide sequence ID" value="NZ_JBFWIB010000001.1"/>
</dbReference>
<keyword evidence="9" id="KW-0472">Membrane</keyword>
<reference evidence="11 12" key="1">
    <citation type="submission" date="2024-07" db="EMBL/GenBank/DDBJ databases">
        <title>Luteimonas salilacus sp. nov., isolated from the shore soil of Salt Lake in Tibet of China.</title>
        <authorList>
            <person name="Zhang X."/>
            <person name="Li A."/>
        </authorList>
    </citation>
    <scope>NUCLEOTIDE SEQUENCE [LARGE SCALE GENOMIC DNA]</scope>
    <source>
        <strain evidence="11 12">B3-2-R+30</strain>
    </source>
</reference>
<evidence type="ECO:0000313" key="12">
    <source>
        <dbReference type="Proteomes" id="UP001566331"/>
    </source>
</evidence>
<evidence type="ECO:0000256" key="7">
    <source>
        <dbReference type="ARBA" id="ARBA00022927"/>
    </source>
</evidence>
<evidence type="ECO:0000313" key="11">
    <source>
        <dbReference type="EMBL" id="MEZ0474290.1"/>
    </source>
</evidence>
<keyword evidence="12" id="KW-1185">Reference proteome</keyword>
<keyword evidence="5" id="KW-0997">Cell inner membrane</keyword>
<evidence type="ECO:0000256" key="1">
    <source>
        <dbReference type="ARBA" id="ARBA00004533"/>
    </source>
</evidence>
<name>A0ABV4HSD0_9GAMM</name>
<evidence type="ECO:0000256" key="4">
    <source>
        <dbReference type="ARBA" id="ARBA00022475"/>
    </source>
</evidence>
<evidence type="ECO:0000256" key="3">
    <source>
        <dbReference type="ARBA" id="ARBA00022448"/>
    </source>
</evidence>
<dbReference type="Pfam" id="PF21687">
    <property type="entry name" value="T2SSK_1st"/>
    <property type="match status" value="1"/>
</dbReference>
<dbReference type="PANTHER" id="PTHR38831:SF2">
    <property type="entry name" value="TYPE II SECRETION SYSTEM PROTEIN K"/>
    <property type="match status" value="1"/>
</dbReference>
<dbReference type="PANTHER" id="PTHR38831">
    <property type="entry name" value="TYPE II SECRETION SYSTEM PROTEIN K"/>
    <property type="match status" value="1"/>
</dbReference>
<dbReference type="SUPFAM" id="SSF158544">
    <property type="entry name" value="GspK insert domain-like"/>
    <property type="match status" value="1"/>
</dbReference>
<comment type="similarity">
    <text evidence="2">Belongs to the GSP K family.</text>
</comment>
<keyword evidence="8" id="KW-1133">Transmembrane helix</keyword>
<protein>
    <submittedName>
        <fullName evidence="11">General secretion pathway protein GspK</fullName>
    </submittedName>
</protein>
<organism evidence="11 12">
    <name type="scientific">Luteimonas salinilitoris</name>
    <dbReference type="NCBI Taxonomy" id="3237697"/>
    <lineage>
        <taxon>Bacteria</taxon>
        <taxon>Pseudomonadati</taxon>
        <taxon>Pseudomonadota</taxon>
        <taxon>Gammaproteobacteria</taxon>
        <taxon>Lysobacterales</taxon>
        <taxon>Lysobacteraceae</taxon>
        <taxon>Luteimonas</taxon>
    </lineage>
</organism>
<evidence type="ECO:0000256" key="2">
    <source>
        <dbReference type="ARBA" id="ARBA00007246"/>
    </source>
</evidence>
<sequence length="295" mass="30997">MRRVASAKTRTRTRGAALLLVLWLIALLTALVGAFALTARIEHMQGRVLHRGVAGDQAARAGLEYAMARLSDPNPATRWLPDGRDYAWTFAGAPLRVRIVDESGKVDLNAADQPLLSALLRVAGADPGQAEALAGAIMDWRDADDLGQPQGATEDPQYTAAGLPYGAKDAPFESVAELELVLGMTADLYAGLAEHVTVHSGQAVPDQRFAGAEVLQAMGVDAAPFLAQRGETPGPELEPDLVGGGTGTYSIDSRARLPDGRDAVLQAVVRMGSNGLPGAVYTPLRWKEGTSAPDG</sequence>
<keyword evidence="4" id="KW-1003">Cell membrane</keyword>
<dbReference type="InterPro" id="IPR038072">
    <property type="entry name" value="GspK_central_sf"/>
</dbReference>
<dbReference type="InterPro" id="IPR005628">
    <property type="entry name" value="GspK"/>
</dbReference>
<comment type="subcellular location">
    <subcellularLocation>
        <location evidence="1">Cell inner membrane</location>
    </subcellularLocation>
</comment>
<keyword evidence="6" id="KW-0812">Transmembrane</keyword>
<gene>
    <name evidence="11" type="ORF">AB6713_06620</name>
</gene>